<dbReference type="KEGG" id="hro:HELRODRAFT_190511"/>
<keyword evidence="4" id="KW-0472">Membrane</keyword>
<reference evidence="6 8" key="2">
    <citation type="journal article" date="2013" name="Nature">
        <title>Insights into bilaterian evolution from three spiralian genomes.</title>
        <authorList>
            <person name="Simakov O."/>
            <person name="Marletaz F."/>
            <person name="Cho S.J."/>
            <person name="Edsinger-Gonzales E."/>
            <person name="Havlak P."/>
            <person name="Hellsten U."/>
            <person name="Kuo D.H."/>
            <person name="Larsson T."/>
            <person name="Lv J."/>
            <person name="Arendt D."/>
            <person name="Savage R."/>
            <person name="Osoegawa K."/>
            <person name="de Jong P."/>
            <person name="Grimwood J."/>
            <person name="Chapman J.A."/>
            <person name="Shapiro H."/>
            <person name="Aerts A."/>
            <person name="Otillar R.P."/>
            <person name="Terry A.Y."/>
            <person name="Boore J.L."/>
            <person name="Grigoriev I.V."/>
            <person name="Lindberg D.R."/>
            <person name="Seaver E.C."/>
            <person name="Weisblat D.A."/>
            <person name="Putnam N.H."/>
            <person name="Rokhsar D.S."/>
        </authorList>
    </citation>
    <scope>NUCLEOTIDE SEQUENCE</scope>
</reference>
<comment type="subcellular location">
    <subcellularLocation>
        <location evidence="1">Secreted</location>
    </subcellularLocation>
</comment>
<evidence type="ECO:0000256" key="2">
    <source>
        <dbReference type="ARBA" id="ARBA00022525"/>
    </source>
</evidence>
<dbReference type="EMBL" id="KB095959">
    <property type="protein sequence ID" value="ESO09473.1"/>
    <property type="molecule type" value="Genomic_DNA"/>
</dbReference>
<keyword evidence="4" id="KW-0812">Transmembrane</keyword>
<feature type="domain" description="NTR" evidence="5">
    <location>
        <begin position="41"/>
        <end position="203"/>
    </location>
</feature>
<reference evidence="8" key="1">
    <citation type="submission" date="2012-12" db="EMBL/GenBank/DDBJ databases">
        <authorList>
            <person name="Hellsten U."/>
            <person name="Grimwood J."/>
            <person name="Chapman J.A."/>
            <person name="Shapiro H."/>
            <person name="Aerts A."/>
            <person name="Otillar R.P."/>
            <person name="Terry A.Y."/>
            <person name="Boore J.L."/>
            <person name="Simakov O."/>
            <person name="Marletaz F."/>
            <person name="Cho S.-J."/>
            <person name="Edsinger-Gonzales E."/>
            <person name="Havlak P."/>
            <person name="Kuo D.-H."/>
            <person name="Larsson T."/>
            <person name="Lv J."/>
            <person name="Arendt D."/>
            <person name="Savage R."/>
            <person name="Osoegawa K."/>
            <person name="de Jong P."/>
            <person name="Lindberg D.R."/>
            <person name="Seaver E.C."/>
            <person name="Weisblat D.A."/>
            <person name="Putnam N.H."/>
            <person name="Grigoriev I.V."/>
            <person name="Rokhsar D.S."/>
        </authorList>
    </citation>
    <scope>NUCLEOTIDE SEQUENCE</scope>
</reference>
<evidence type="ECO:0000313" key="7">
    <source>
        <dbReference type="EnsemblMetazoa" id="HelroP190511"/>
    </source>
</evidence>
<evidence type="ECO:0000259" key="5">
    <source>
        <dbReference type="PROSITE" id="PS50189"/>
    </source>
</evidence>
<proteinExistence type="predicted"/>
<evidence type="ECO:0000313" key="8">
    <source>
        <dbReference type="Proteomes" id="UP000015101"/>
    </source>
</evidence>
<dbReference type="Proteomes" id="UP000015101">
    <property type="component" value="Unassembled WGS sequence"/>
</dbReference>
<dbReference type="SUPFAM" id="SSF50242">
    <property type="entry name" value="TIMP-like"/>
    <property type="match status" value="1"/>
</dbReference>
<dbReference type="PROSITE" id="PS50189">
    <property type="entry name" value="NTR"/>
    <property type="match status" value="1"/>
</dbReference>
<keyword evidence="4" id="KW-1133">Transmembrane helix</keyword>
<accession>T1FS23</accession>
<dbReference type="HOGENOM" id="CLU_1350191_0_0_1"/>
<keyword evidence="8" id="KW-1185">Reference proteome</keyword>
<name>T1FS23_HELRO</name>
<dbReference type="EMBL" id="AMQM01002973">
    <property type="status" value="NOT_ANNOTATED_CDS"/>
    <property type="molecule type" value="Genomic_DNA"/>
</dbReference>
<dbReference type="RefSeq" id="XP_009012566.1">
    <property type="nucleotide sequence ID" value="XM_009014318.1"/>
</dbReference>
<dbReference type="Pfam" id="PF01759">
    <property type="entry name" value="NTR"/>
    <property type="match status" value="1"/>
</dbReference>
<evidence type="ECO:0000256" key="3">
    <source>
        <dbReference type="ARBA" id="ARBA00023157"/>
    </source>
</evidence>
<evidence type="ECO:0000256" key="1">
    <source>
        <dbReference type="ARBA" id="ARBA00004613"/>
    </source>
</evidence>
<evidence type="ECO:0000256" key="4">
    <source>
        <dbReference type="SAM" id="Phobius"/>
    </source>
</evidence>
<evidence type="ECO:0000313" key="6">
    <source>
        <dbReference type="EMBL" id="ESO09473.1"/>
    </source>
</evidence>
<dbReference type="InterPro" id="IPR018933">
    <property type="entry name" value="Netrin_module_non-TIMP"/>
</dbReference>
<dbReference type="CTD" id="20211620"/>
<dbReference type="InParanoid" id="T1FS23"/>
<keyword evidence="3" id="KW-1015">Disulfide bond</keyword>
<feature type="transmembrane region" description="Helical" evidence="4">
    <location>
        <begin position="20"/>
        <end position="39"/>
    </location>
</feature>
<dbReference type="InterPro" id="IPR008993">
    <property type="entry name" value="TIMP-like_OB-fold"/>
</dbReference>
<keyword evidence="2" id="KW-0964">Secreted</keyword>
<reference evidence="7" key="3">
    <citation type="submission" date="2015-06" db="UniProtKB">
        <authorList>
            <consortium name="EnsemblMetazoa"/>
        </authorList>
    </citation>
    <scope>IDENTIFICATION</scope>
</reference>
<sequence>MSVYVSLFLSLLSPLSLLSLFLSLPLFMLLLVPVLYEFYRIVGINQFKRTQLKNLQEVCSKDFGTKSRKVHKKFSKYGVKILKVFKKLPNSLSLLSSSSSSSSVAAVSNGSKQKVQRSNLDGVLWLASPPSCSCKKLKRGMMYLLIGRSSERPNERYEMKRNNRNKPTIILDQESKAVKWSVDVEKKLRKLITRETGKSGNRC</sequence>
<dbReference type="GeneID" id="20211620"/>
<protein>
    <recommendedName>
        <fullName evidence="5">NTR domain-containing protein</fullName>
    </recommendedName>
</protein>
<dbReference type="GO" id="GO:0005576">
    <property type="term" value="C:extracellular region"/>
    <property type="evidence" value="ECO:0007669"/>
    <property type="project" value="UniProtKB-SubCell"/>
</dbReference>
<dbReference type="InterPro" id="IPR001134">
    <property type="entry name" value="Netrin_domain"/>
</dbReference>
<organism evidence="7 8">
    <name type="scientific">Helobdella robusta</name>
    <name type="common">Californian leech</name>
    <dbReference type="NCBI Taxonomy" id="6412"/>
    <lineage>
        <taxon>Eukaryota</taxon>
        <taxon>Metazoa</taxon>
        <taxon>Spiralia</taxon>
        <taxon>Lophotrochozoa</taxon>
        <taxon>Annelida</taxon>
        <taxon>Clitellata</taxon>
        <taxon>Hirudinea</taxon>
        <taxon>Rhynchobdellida</taxon>
        <taxon>Glossiphoniidae</taxon>
        <taxon>Helobdella</taxon>
    </lineage>
</organism>
<dbReference type="EnsemblMetazoa" id="HelroT190511">
    <property type="protein sequence ID" value="HelroP190511"/>
    <property type="gene ID" value="HelroG190511"/>
</dbReference>
<gene>
    <name evidence="7" type="primary">20211620</name>
    <name evidence="6" type="ORF">HELRODRAFT_190511</name>
</gene>
<dbReference type="AlphaFoldDB" id="T1FS23"/>